<keyword evidence="2" id="KW-1185">Reference proteome</keyword>
<sequence>MLRHWWRRTGADLPWGDPLPSHRSPMEGYLWRFTDTARSRVLLVACGVNHRPGRPWGTVVVAASPLSLVRSTTLDGARADSDRFAVHATPALTFAQNRLRVSLADVDLEVSVLPPARRRTVLPAASVFSLVPGLNHYWHPYLFDGRVEGAARLGDEHWDLTGCQVYAEKSWGRGFPPAWWWGQAHGFDRPDVRVAFAGGLLGRGRATVPVGGLVLGLGDRRIELFPPAAIVRGSARADRWWLTAAGPRYRVRLTGEGAGGPPLRLPIPTLIPHHLGFSEQHLAGEIRLEIDRAGRPLYAGTSRLAGLETGPAPRSP</sequence>
<dbReference type="EMBL" id="JAFFZM010000004">
    <property type="protein sequence ID" value="MBO8198357.1"/>
    <property type="molecule type" value="Genomic_DNA"/>
</dbReference>
<comment type="caution">
    <text evidence="1">The sequence shown here is derived from an EMBL/GenBank/DDBJ whole genome shotgun (WGS) entry which is preliminary data.</text>
</comment>
<dbReference type="Proteomes" id="UP000721954">
    <property type="component" value="Unassembled WGS sequence"/>
</dbReference>
<dbReference type="Pfam" id="PF14249">
    <property type="entry name" value="Tocopherol_cycl"/>
    <property type="match status" value="1"/>
</dbReference>
<protein>
    <recommendedName>
        <fullName evidence="3">Tocopherol cyclase-like protein</fullName>
    </recommendedName>
</protein>
<reference evidence="1 2" key="1">
    <citation type="submission" date="2021-02" db="EMBL/GenBank/DDBJ databases">
        <title>Streptomyces spirodelae sp. nov., isolated from duckweed.</title>
        <authorList>
            <person name="Saimee Y."/>
            <person name="Duangmal K."/>
        </authorList>
    </citation>
    <scope>NUCLEOTIDE SEQUENCE [LARGE SCALE GENOMIC DNA]</scope>
    <source>
        <strain evidence="1 2">DSM 42105</strain>
    </source>
</reference>
<organism evidence="1 2">
    <name type="scientific">Streptomyces smyrnaeus</name>
    <dbReference type="NCBI Taxonomy" id="1387713"/>
    <lineage>
        <taxon>Bacteria</taxon>
        <taxon>Bacillati</taxon>
        <taxon>Actinomycetota</taxon>
        <taxon>Actinomycetes</taxon>
        <taxon>Kitasatosporales</taxon>
        <taxon>Streptomycetaceae</taxon>
        <taxon>Streptomyces</taxon>
    </lineage>
</organism>
<dbReference type="RefSeq" id="WP_209210097.1">
    <property type="nucleotide sequence ID" value="NZ_JAFFZM010000004.1"/>
</dbReference>
<name>A0ABS3XSI3_9ACTN</name>
<evidence type="ECO:0000313" key="1">
    <source>
        <dbReference type="EMBL" id="MBO8198357.1"/>
    </source>
</evidence>
<proteinExistence type="predicted"/>
<dbReference type="InterPro" id="IPR025893">
    <property type="entry name" value="Tocopherol_cyclase"/>
</dbReference>
<gene>
    <name evidence="1" type="ORF">JW613_08560</name>
</gene>
<accession>A0ABS3XSI3</accession>
<dbReference type="SUPFAM" id="SSF159245">
    <property type="entry name" value="AttH-like"/>
    <property type="match status" value="1"/>
</dbReference>
<evidence type="ECO:0000313" key="2">
    <source>
        <dbReference type="Proteomes" id="UP000721954"/>
    </source>
</evidence>
<dbReference type="GeneID" id="96258656"/>
<evidence type="ECO:0008006" key="3">
    <source>
        <dbReference type="Google" id="ProtNLM"/>
    </source>
</evidence>